<feature type="coiled-coil region" evidence="1">
    <location>
        <begin position="267"/>
        <end position="336"/>
    </location>
</feature>
<dbReference type="PANTHER" id="PTHR41317">
    <property type="entry name" value="PD-(D_E)XK NUCLEASE FAMILY TRANSPOSASE"/>
    <property type="match status" value="1"/>
</dbReference>
<sequence length="340" mass="38905">MSENIFTSSIFPKLPASPELPDFLSSATGPVTVRMTNDYLFRALLQSSNKTLKGLIGSLLHLHPDEILSAEITNPILLGSAVDEKDFILDVKILLNNSIILNLELQVINQHNWPERSLLYLCRAFNNLNSGEDYQQVRPAIHIGLLDFTLFKNYPEFYATYMMLNVKNFMIYSDKLRLSVVDLTHIDLATKEDKQYRIDQWAALFKATTWEEIKMIAQQNDDILAASNAVYRLTQEERIRQICEAREDYYRCQRGMQRFMEEQVATVKRQEAILKEQEVALKEQEVALKEQAAALKEQAAALKEKANALNEKDSALTEKDSLIATLLAEKEQLEKKLTGN</sequence>
<evidence type="ECO:0000313" key="2">
    <source>
        <dbReference type="EMBL" id="SOY29517.1"/>
    </source>
</evidence>
<dbReference type="InterPro" id="IPR010106">
    <property type="entry name" value="RpnA"/>
</dbReference>
<dbReference type="PANTHER" id="PTHR41317:SF1">
    <property type="entry name" value="PD-(D_E)XK NUCLEASE FAMILY TRANSPOSASE"/>
    <property type="match status" value="1"/>
</dbReference>
<protein>
    <submittedName>
        <fullName evidence="2">PD-(D/E)XK nuclease family transposase</fullName>
    </submittedName>
</protein>
<dbReference type="OrthoDB" id="2000698at2"/>
<organism evidence="2 3">
    <name type="scientific">Acetatifactor muris</name>
    <dbReference type="NCBI Taxonomy" id="879566"/>
    <lineage>
        <taxon>Bacteria</taxon>
        <taxon>Bacillati</taxon>
        <taxon>Bacillota</taxon>
        <taxon>Clostridia</taxon>
        <taxon>Lachnospirales</taxon>
        <taxon>Lachnospiraceae</taxon>
        <taxon>Acetatifactor</taxon>
    </lineage>
</organism>
<evidence type="ECO:0000313" key="3">
    <source>
        <dbReference type="Proteomes" id="UP000236311"/>
    </source>
</evidence>
<keyword evidence="1" id="KW-0175">Coiled coil</keyword>
<accession>A0A2K4ZGC8</accession>
<dbReference type="Proteomes" id="UP000236311">
    <property type="component" value="Unassembled WGS sequence"/>
</dbReference>
<dbReference type="Pfam" id="PF12784">
    <property type="entry name" value="PDDEXK_2"/>
    <property type="match status" value="1"/>
</dbReference>
<name>A0A2K4ZGC8_9FIRM</name>
<dbReference type="EMBL" id="OFSM01000010">
    <property type="protein sequence ID" value="SOY29517.1"/>
    <property type="molecule type" value="Genomic_DNA"/>
</dbReference>
<dbReference type="NCBIfam" id="TIGR01784">
    <property type="entry name" value="T_den_put_tspse"/>
    <property type="match status" value="1"/>
</dbReference>
<dbReference type="RefSeq" id="WP_103239616.1">
    <property type="nucleotide sequence ID" value="NZ_JANJZD010000001.1"/>
</dbReference>
<evidence type="ECO:0000256" key="1">
    <source>
        <dbReference type="SAM" id="Coils"/>
    </source>
</evidence>
<proteinExistence type="predicted"/>
<keyword evidence="3" id="KW-1185">Reference proteome</keyword>
<gene>
    <name evidence="2" type="ORF">AMURIS_02238</name>
</gene>
<dbReference type="AlphaFoldDB" id="A0A2K4ZGC8"/>
<reference evidence="2 3" key="1">
    <citation type="submission" date="2018-01" db="EMBL/GenBank/DDBJ databases">
        <authorList>
            <person name="Gaut B.S."/>
            <person name="Morton B.R."/>
            <person name="Clegg M.T."/>
            <person name="Duvall M.R."/>
        </authorList>
    </citation>
    <scope>NUCLEOTIDE SEQUENCE [LARGE SCALE GENOMIC DNA]</scope>
    <source>
        <strain evidence="2">GP69</strain>
    </source>
</reference>